<gene>
    <name evidence="3" type="ORF">CTAYLR_006382</name>
</gene>
<sequence length="199" mass="21449">MAPIQHTVVFKFPEVGPEGEREMQAVVEKFNSLEGIQACLGAKPGELDTTDRSGGFTHTLFVIAETASNLKTYLHHAFHLTDWMAAVKPYGKGIVVFDSDLLVDLETGHILHVVLLMLSHQPEPSVAAALNSLEGIRASLAPHKGPAFLESVSWPDKADGYTHLLTVTARDSTRTSPRPSAVPTSTGSSSTRRWALAAP</sequence>
<dbReference type="SMART" id="SM00886">
    <property type="entry name" value="Dabb"/>
    <property type="match status" value="1"/>
</dbReference>
<feature type="region of interest" description="Disordered" evidence="1">
    <location>
        <begin position="169"/>
        <end position="199"/>
    </location>
</feature>
<dbReference type="EMBL" id="JAQMWT010000578">
    <property type="protein sequence ID" value="KAJ8599211.1"/>
    <property type="molecule type" value="Genomic_DNA"/>
</dbReference>
<dbReference type="InterPro" id="IPR013097">
    <property type="entry name" value="Dabb"/>
</dbReference>
<evidence type="ECO:0000256" key="1">
    <source>
        <dbReference type="SAM" id="MobiDB-lite"/>
    </source>
</evidence>
<dbReference type="Gene3D" id="3.30.70.100">
    <property type="match status" value="1"/>
</dbReference>
<keyword evidence="4" id="KW-1185">Reference proteome</keyword>
<evidence type="ECO:0000259" key="2">
    <source>
        <dbReference type="PROSITE" id="PS51502"/>
    </source>
</evidence>
<dbReference type="Pfam" id="PF07876">
    <property type="entry name" value="Dabb"/>
    <property type="match status" value="1"/>
</dbReference>
<dbReference type="Proteomes" id="UP001230188">
    <property type="component" value="Unassembled WGS sequence"/>
</dbReference>
<reference evidence="3" key="1">
    <citation type="submission" date="2023-01" db="EMBL/GenBank/DDBJ databases">
        <title>Metagenome sequencing of chrysophaentin producing Chrysophaeum taylorii.</title>
        <authorList>
            <person name="Davison J."/>
            <person name="Bewley C."/>
        </authorList>
    </citation>
    <scope>NUCLEOTIDE SEQUENCE</scope>
    <source>
        <strain evidence="3">NIES-1699</strain>
    </source>
</reference>
<evidence type="ECO:0000313" key="4">
    <source>
        <dbReference type="Proteomes" id="UP001230188"/>
    </source>
</evidence>
<dbReference type="InterPro" id="IPR011008">
    <property type="entry name" value="Dimeric_a/b-barrel"/>
</dbReference>
<proteinExistence type="predicted"/>
<organism evidence="3 4">
    <name type="scientific">Chrysophaeum taylorii</name>
    <dbReference type="NCBI Taxonomy" id="2483200"/>
    <lineage>
        <taxon>Eukaryota</taxon>
        <taxon>Sar</taxon>
        <taxon>Stramenopiles</taxon>
        <taxon>Ochrophyta</taxon>
        <taxon>Pelagophyceae</taxon>
        <taxon>Pelagomonadales</taxon>
        <taxon>Pelagomonadaceae</taxon>
        <taxon>Chrysophaeum</taxon>
    </lineage>
</organism>
<evidence type="ECO:0000313" key="3">
    <source>
        <dbReference type="EMBL" id="KAJ8599211.1"/>
    </source>
</evidence>
<dbReference type="PROSITE" id="PS51502">
    <property type="entry name" value="S_R_A_B_BARREL"/>
    <property type="match status" value="1"/>
</dbReference>
<protein>
    <recommendedName>
        <fullName evidence="2">Stress-response A/B barrel domain-containing protein</fullName>
    </recommendedName>
</protein>
<feature type="domain" description="Stress-response A/B barrel" evidence="2">
    <location>
        <begin position="4"/>
        <end position="99"/>
    </location>
</feature>
<accession>A0AAD7U6I3</accession>
<name>A0AAD7U6I3_9STRA</name>
<feature type="compositionally biased region" description="Polar residues" evidence="1">
    <location>
        <begin position="174"/>
        <end position="192"/>
    </location>
</feature>
<dbReference type="AlphaFoldDB" id="A0AAD7U6I3"/>
<comment type="caution">
    <text evidence="3">The sequence shown here is derived from an EMBL/GenBank/DDBJ whole genome shotgun (WGS) entry which is preliminary data.</text>
</comment>
<dbReference type="SUPFAM" id="SSF54909">
    <property type="entry name" value="Dimeric alpha+beta barrel"/>
    <property type="match status" value="1"/>
</dbReference>